<dbReference type="EMBL" id="LR593887">
    <property type="protein sequence ID" value="VTS05227.1"/>
    <property type="molecule type" value="Genomic_DNA"/>
</dbReference>
<dbReference type="RefSeq" id="WP_162659074.1">
    <property type="nucleotide sequence ID" value="NZ_LR593887.1"/>
</dbReference>
<dbReference type="InParanoid" id="A0A6C2YQL1"/>
<name>A0A6C2YQL1_9BACT</name>
<sequence length="101" mass="11044">MPMPPYPVRCYAVGCGELASFKIAARWSDGVTAELKTYALSCPRCVSQLFQAAQERRAQCRLAPGETLEPTRVFTMVGEGCDRDLKCVATAESNPEQPESV</sequence>
<dbReference type="Proteomes" id="UP000464378">
    <property type="component" value="Chromosome"/>
</dbReference>
<dbReference type="AlphaFoldDB" id="A0A6C2YQL1"/>
<dbReference type="KEGG" id="tim:GMBLW1_00300"/>
<protein>
    <submittedName>
        <fullName evidence="1">Uncharacterized protein</fullName>
    </submittedName>
</protein>
<dbReference type="EMBL" id="LR586016">
    <property type="protein sequence ID" value="VIP03930.1"/>
    <property type="molecule type" value="Genomic_DNA"/>
</dbReference>
<accession>A0A6C2YQL1</accession>
<proteinExistence type="predicted"/>
<evidence type="ECO:0000313" key="1">
    <source>
        <dbReference type="EMBL" id="VIP03930.1"/>
    </source>
</evidence>
<gene>
    <name evidence="1" type="ORF">GMBLW1_00300</name>
</gene>
<reference evidence="1" key="1">
    <citation type="submission" date="2019-04" db="EMBL/GenBank/DDBJ databases">
        <authorList>
            <consortium name="Science for Life Laboratories"/>
        </authorList>
    </citation>
    <scope>NUCLEOTIDE SEQUENCE</scope>
    <source>
        <strain evidence="1">MBLW1</strain>
    </source>
</reference>
<keyword evidence="2" id="KW-1185">Reference proteome</keyword>
<evidence type="ECO:0000313" key="2">
    <source>
        <dbReference type="Proteomes" id="UP000464378"/>
    </source>
</evidence>
<organism evidence="1">
    <name type="scientific">Tuwongella immobilis</name>
    <dbReference type="NCBI Taxonomy" id="692036"/>
    <lineage>
        <taxon>Bacteria</taxon>
        <taxon>Pseudomonadati</taxon>
        <taxon>Planctomycetota</taxon>
        <taxon>Planctomycetia</taxon>
        <taxon>Gemmatales</taxon>
        <taxon>Gemmataceae</taxon>
        <taxon>Tuwongella</taxon>
    </lineage>
</organism>